<comment type="similarity">
    <text evidence="1">Belongs to the peptidase C19 family.</text>
</comment>
<dbReference type="PANTHER" id="PTHR24006:SF747">
    <property type="entry name" value="UBIQUITIN CARBOXYL-TERMINAL HYDROLASE 20"/>
    <property type="match status" value="1"/>
</dbReference>
<evidence type="ECO:0000256" key="1">
    <source>
        <dbReference type="ARBA" id="ARBA00009085"/>
    </source>
</evidence>
<dbReference type="InterPro" id="IPR028889">
    <property type="entry name" value="USP"/>
</dbReference>
<dbReference type="InterPro" id="IPR001394">
    <property type="entry name" value="Peptidase_C19_UCH"/>
</dbReference>
<dbReference type="PROSITE" id="PS00972">
    <property type="entry name" value="USP_1"/>
    <property type="match status" value="1"/>
</dbReference>
<dbReference type="InterPro" id="IPR050164">
    <property type="entry name" value="Peptidase_C19"/>
</dbReference>
<feature type="domain" description="USP" evidence="2">
    <location>
        <begin position="52"/>
        <end position="116"/>
    </location>
</feature>
<keyword evidence="4" id="KW-1185">Reference proteome</keyword>
<sequence length="116" mass="13002">MKTLTGSLRSSRFEALDDQSLVPTSPWSWNRETKPPFSSYLPREIEPTMVGAGLVNLGNTCFLNAVLQCFTHTVPLVQSLRSCNYAMPCHSFYGGFCVLYTFRDHIESSIDGRSCL</sequence>
<dbReference type="PROSITE" id="PS50235">
    <property type="entry name" value="USP_3"/>
    <property type="match status" value="1"/>
</dbReference>
<reference evidence="3 4" key="1">
    <citation type="journal article" date="2023" name="Hortic Res">
        <title>The complete reference genome for grapevine (Vitis vinifera L.) genetics and breeding.</title>
        <authorList>
            <person name="Shi X."/>
            <person name="Cao S."/>
            <person name="Wang X."/>
            <person name="Huang S."/>
            <person name="Wang Y."/>
            <person name="Liu Z."/>
            <person name="Liu W."/>
            <person name="Leng X."/>
            <person name="Peng Y."/>
            <person name="Wang N."/>
            <person name="Wang Y."/>
            <person name="Ma Z."/>
            <person name="Xu X."/>
            <person name="Zhang F."/>
            <person name="Xue H."/>
            <person name="Zhong H."/>
            <person name="Wang Y."/>
            <person name="Zhang K."/>
            <person name="Velt A."/>
            <person name="Avia K."/>
            <person name="Holtgrawe D."/>
            <person name="Grimplet J."/>
            <person name="Matus J.T."/>
            <person name="Ware D."/>
            <person name="Wu X."/>
            <person name="Wang H."/>
            <person name="Liu C."/>
            <person name="Fang Y."/>
            <person name="Rustenholz C."/>
            <person name="Cheng Z."/>
            <person name="Xiao H."/>
            <person name="Zhou Y."/>
        </authorList>
    </citation>
    <scope>NUCLEOTIDE SEQUENCE [LARGE SCALE GENOMIC DNA]</scope>
    <source>
        <strain evidence="4">cv. Pinot noir / PN40024</strain>
        <tissue evidence="3">Leaf</tissue>
    </source>
</reference>
<evidence type="ECO:0000313" key="4">
    <source>
        <dbReference type="Proteomes" id="UP001227230"/>
    </source>
</evidence>
<organism evidence="3 4">
    <name type="scientific">Vitis vinifera</name>
    <name type="common">Grape</name>
    <dbReference type="NCBI Taxonomy" id="29760"/>
    <lineage>
        <taxon>Eukaryota</taxon>
        <taxon>Viridiplantae</taxon>
        <taxon>Streptophyta</taxon>
        <taxon>Embryophyta</taxon>
        <taxon>Tracheophyta</taxon>
        <taxon>Spermatophyta</taxon>
        <taxon>Magnoliopsida</taxon>
        <taxon>eudicotyledons</taxon>
        <taxon>Gunneridae</taxon>
        <taxon>Pentapetalae</taxon>
        <taxon>rosids</taxon>
        <taxon>Vitales</taxon>
        <taxon>Vitaceae</taxon>
        <taxon>Viteae</taxon>
        <taxon>Vitis</taxon>
    </lineage>
</organism>
<name>A0ABY9BPL8_VITVI</name>
<dbReference type="InterPro" id="IPR018200">
    <property type="entry name" value="USP_CS"/>
</dbReference>
<dbReference type="PANTHER" id="PTHR24006">
    <property type="entry name" value="UBIQUITIN CARBOXYL-TERMINAL HYDROLASE"/>
    <property type="match status" value="1"/>
</dbReference>
<gene>
    <name evidence="3" type="ORF">VitviT2T_004076</name>
</gene>
<evidence type="ECO:0000313" key="3">
    <source>
        <dbReference type="EMBL" id="WJZ84473.1"/>
    </source>
</evidence>
<dbReference type="Proteomes" id="UP001227230">
    <property type="component" value="Chromosome 3"/>
</dbReference>
<proteinExistence type="inferred from homology"/>
<dbReference type="InterPro" id="IPR038765">
    <property type="entry name" value="Papain-like_cys_pep_sf"/>
</dbReference>
<dbReference type="SUPFAM" id="SSF54001">
    <property type="entry name" value="Cysteine proteinases"/>
    <property type="match status" value="1"/>
</dbReference>
<dbReference type="Pfam" id="PF00443">
    <property type="entry name" value="UCH"/>
    <property type="match status" value="1"/>
</dbReference>
<dbReference type="EMBL" id="CP126650">
    <property type="protein sequence ID" value="WJZ84473.1"/>
    <property type="molecule type" value="Genomic_DNA"/>
</dbReference>
<protein>
    <recommendedName>
        <fullName evidence="2">USP domain-containing protein</fullName>
    </recommendedName>
</protein>
<dbReference type="Gene3D" id="3.90.70.10">
    <property type="entry name" value="Cysteine proteinases"/>
    <property type="match status" value="1"/>
</dbReference>
<accession>A0ABY9BPL8</accession>
<evidence type="ECO:0000259" key="2">
    <source>
        <dbReference type="PROSITE" id="PS50235"/>
    </source>
</evidence>